<dbReference type="Proteomes" id="UP000596661">
    <property type="component" value="Chromosome 1"/>
</dbReference>
<protein>
    <submittedName>
        <fullName evidence="1">Uncharacterized protein</fullName>
    </submittedName>
</protein>
<sequence length="82" mass="9611">MLSKVKQKANYAKQPKGKNNIFTNKKILPNMVKHNDIIPPNEYFEKYWQNYVKTQLAIHIISSRIMSLQLGAQIAQIAWRII</sequence>
<dbReference type="EnsemblPlants" id="novel_model_538_5bd9a17a">
    <property type="protein sequence ID" value="cds.novel_model_538_5bd9a17a"/>
    <property type="gene ID" value="novel_gene_311_5bd9a17a"/>
</dbReference>
<proteinExistence type="predicted"/>
<dbReference type="Gramene" id="novel_model_538_5bd9a17a">
    <property type="protein sequence ID" value="cds.novel_model_538_5bd9a17a"/>
    <property type="gene ID" value="novel_gene_311_5bd9a17a"/>
</dbReference>
<evidence type="ECO:0000313" key="1">
    <source>
        <dbReference type="EnsemblPlants" id="cds.novel_model_538_5bd9a17a"/>
    </source>
</evidence>
<reference evidence="1" key="2">
    <citation type="submission" date="2021-03" db="UniProtKB">
        <authorList>
            <consortium name="EnsemblPlants"/>
        </authorList>
    </citation>
    <scope>IDENTIFICATION</scope>
</reference>
<name>A0A803R5M7_CANSA</name>
<reference evidence="1" key="1">
    <citation type="submission" date="2018-11" db="EMBL/GenBank/DDBJ databases">
        <authorList>
            <person name="Grassa J C."/>
        </authorList>
    </citation>
    <scope>NUCLEOTIDE SEQUENCE [LARGE SCALE GENOMIC DNA]</scope>
</reference>
<organism evidence="1 2">
    <name type="scientific">Cannabis sativa</name>
    <name type="common">Hemp</name>
    <name type="synonym">Marijuana</name>
    <dbReference type="NCBI Taxonomy" id="3483"/>
    <lineage>
        <taxon>Eukaryota</taxon>
        <taxon>Viridiplantae</taxon>
        <taxon>Streptophyta</taxon>
        <taxon>Embryophyta</taxon>
        <taxon>Tracheophyta</taxon>
        <taxon>Spermatophyta</taxon>
        <taxon>Magnoliopsida</taxon>
        <taxon>eudicotyledons</taxon>
        <taxon>Gunneridae</taxon>
        <taxon>Pentapetalae</taxon>
        <taxon>rosids</taxon>
        <taxon>fabids</taxon>
        <taxon>Rosales</taxon>
        <taxon>Cannabaceae</taxon>
        <taxon>Cannabis</taxon>
    </lineage>
</organism>
<keyword evidence="2" id="KW-1185">Reference proteome</keyword>
<dbReference type="EMBL" id="UZAU01000016">
    <property type="status" value="NOT_ANNOTATED_CDS"/>
    <property type="molecule type" value="Genomic_DNA"/>
</dbReference>
<evidence type="ECO:0000313" key="2">
    <source>
        <dbReference type="Proteomes" id="UP000596661"/>
    </source>
</evidence>
<dbReference type="AlphaFoldDB" id="A0A803R5M7"/>
<accession>A0A803R5M7</accession>